<keyword evidence="9 11" id="KW-0411">Iron-sulfur</keyword>
<evidence type="ECO:0000259" key="14">
    <source>
        <dbReference type="PROSITE" id="PS51918"/>
    </source>
</evidence>
<dbReference type="InterPro" id="IPR007197">
    <property type="entry name" value="rSAM"/>
</dbReference>
<keyword evidence="4 11" id="KW-0808">Transferase</keyword>
<organism evidence="15 16">
    <name type="scientific">Ferroglobus placidus (strain DSM 10642 / AEDII12DO)</name>
    <dbReference type="NCBI Taxonomy" id="589924"/>
    <lineage>
        <taxon>Archaea</taxon>
        <taxon>Methanobacteriati</taxon>
        <taxon>Methanobacteriota</taxon>
        <taxon>Archaeoglobi</taxon>
        <taxon>Archaeoglobales</taxon>
        <taxon>Archaeoglobaceae</taxon>
        <taxon>Ferroglobus</taxon>
    </lineage>
</organism>
<feature type="domain" description="Radical SAM core" evidence="14">
    <location>
        <begin position="131"/>
        <end position="360"/>
    </location>
</feature>
<dbReference type="SUPFAM" id="SSF102114">
    <property type="entry name" value="Radical SAM enzymes"/>
    <property type="match status" value="1"/>
</dbReference>
<feature type="domain" description="TRAM" evidence="12">
    <location>
        <begin position="363"/>
        <end position="422"/>
    </location>
</feature>
<dbReference type="SFLD" id="SFLDG01061">
    <property type="entry name" value="methylthiotransferase"/>
    <property type="match status" value="1"/>
</dbReference>
<accession>D3RX09</accession>
<dbReference type="FunFam" id="3.80.30.20:FF:000002">
    <property type="entry name" value="threonylcarbamoyladenosine tRNA methylthiotransferase isoform X2"/>
    <property type="match status" value="1"/>
</dbReference>
<comment type="cofactor">
    <cofactor evidence="11">
        <name>[4Fe-4S] cluster</name>
        <dbReference type="ChEBI" id="CHEBI:49883"/>
    </cofactor>
    <text evidence="11">Binds 1 or 2 [4Fe-4S] cluster. One cluster is coordinated with 3 cysteines and an exchangeable S-adenosyl-L-methionine.</text>
</comment>
<evidence type="ECO:0000256" key="8">
    <source>
        <dbReference type="ARBA" id="ARBA00023004"/>
    </source>
</evidence>
<dbReference type="InterPro" id="IPR013848">
    <property type="entry name" value="Methylthiotransferase_N"/>
</dbReference>
<dbReference type="PANTHER" id="PTHR11918">
    <property type="entry name" value="RADICAL SAM PROTEINS"/>
    <property type="match status" value="1"/>
</dbReference>
<evidence type="ECO:0000256" key="11">
    <source>
        <dbReference type="RuleBase" id="RU368081"/>
    </source>
</evidence>
<sequence length="422" mass="47529">MKVYIETYGCTMNQADSDIMRGLLSREYAFADSAEEADVVIVNTCGVIGFTERKILRRIEEIKGMGKKVIAAGCLARIARKRLKIADALVSPDNVHRINEAVKAVLNGERVEIINVSRVDKAEISGVKCRLKENAIAIVSISEGCLGNCSYCATKIARGRLRSFSIEKIVEEVKKVVEMGYKEIQLTSQDTGAYGKDKGYRLPDLLEKISEIEGDFRVRVGMMNPQHAMEILDDLIEAFKSEKIYKFLHLPVQSGDNKVLMDMRRGHTVEDFEEVVSAFRKAFDDVLLSTDVIVGFPTESEESFEKTVELIKRVKPDIVNITRFSPREGTLAAKLKDIPDWIKKERSRKLTKICEEIGLENNLKFVGKKLRVLVTKRGKNETLLARADSYRPVVLEEGTIGEFYRAKVVDAKFNYLVGELCS</sequence>
<dbReference type="PROSITE" id="PS01278">
    <property type="entry name" value="MTTASE_RADICAL"/>
    <property type="match status" value="1"/>
</dbReference>
<keyword evidence="3 11" id="KW-0004">4Fe-4S</keyword>
<dbReference type="GO" id="GO:0051539">
    <property type="term" value="F:4 iron, 4 sulfur cluster binding"/>
    <property type="evidence" value="ECO:0007669"/>
    <property type="project" value="UniProtKB-UniRule"/>
</dbReference>
<dbReference type="SFLD" id="SFLDS00029">
    <property type="entry name" value="Radical_SAM"/>
    <property type="match status" value="1"/>
</dbReference>
<gene>
    <name evidence="15" type="ordered locus">Ferp_0854</name>
</gene>
<dbReference type="STRING" id="589924.Ferp_0854"/>
<dbReference type="EC" id="2.8.4.5" evidence="11"/>
<evidence type="ECO:0000256" key="5">
    <source>
        <dbReference type="ARBA" id="ARBA00022691"/>
    </source>
</evidence>
<evidence type="ECO:0000256" key="1">
    <source>
        <dbReference type="ARBA" id="ARBA00002399"/>
    </source>
</evidence>
<dbReference type="CDD" id="cd01335">
    <property type="entry name" value="Radical_SAM"/>
    <property type="match status" value="1"/>
</dbReference>
<dbReference type="NCBIfam" id="TIGR01578">
    <property type="entry name" value="MiaB-like-B"/>
    <property type="match status" value="1"/>
</dbReference>
<dbReference type="GeneID" id="8778360"/>
<dbReference type="PaxDb" id="589924-Ferp_0854"/>
<dbReference type="Gene3D" id="3.40.50.12160">
    <property type="entry name" value="Methylthiotransferase, N-terminal domain"/>
    <property type="match status" value="1"/>
</dbReference>
<dbReference type="Pfam" id="PF00919">
    <property type="entry name" value="UPF0004"/>
    <property type="match status" value="1"/>
</dbReference>
<evidence type="ECO:0000256" key="2">
    <source>
        <dbReference type="ARBA" id="ARBA00008616"/>
    </source>
</evidence>
<dbReference type="InterPro" id="IPR006466">
    <property type="entry name" value="MiaB-like_arc_euk"/>
</dbReference>
<dbReference type="OrthoDB" id="372134at2157"/>
<dbReference type="FunFam" id="3.40.50.12160:FF:000003">
    <property type="entry name" value="CDK5 regulatory subunit-associated protein 1"/>
    <property type="match status" value="1"/>
</dbReference>
<dbReference type="PROSITE" id="PS50926">
    <property type="entry name" value="TRAM"/>
    <property type="match status" value="1"/>
</dbReference>
<dbReference type="GO" id="GO:0046872">
    <property type="term" value="F:metal ion binding"/>
    <property type="evidence" value="ECO:0007669"/>
    <property type="project" value="UniProtKB-UniRule"/>
</dbReference>
<evidence type="ECO:0000256" key="7">
    <source>
        <dbReference type="ARBA" id="ARBA00022723"/>
    </source>
</evidence>
<evidence type="ECO:0000313" key="15">
    <source>
        <dbReference type="EMBL" id="ADC65022.1"/>
    </source>
</evidence>
<evidence type="ECO:0000259" key="12">
    <source>
        <dbReference type="PROSITE" id="PS50926"/>
    </source>
</evidence>
<dbReference type="PROSITE" id="PS51918">
    <property type="entry name" value="RADICAL_SAM"/>
    <property type="match status" value="1"/>
</dbReference>
<dbReference type="SMART" id="SM00729">
    <property type="entry name" value="Elp3"/>
    <property type="match status" value="1"/>
</dbReference>
<dbReference type="GO" id="GO:0035598">
    <property type="term" value="F:tRNA (N(6)-L-threonylcarbamoyladenosine(37)-C(2))-methylthiotransferase activity"/>
    <property type="evidence" value="ECO:0007669"/>
    <property type="project" value="UniProtKB-UniRule"/>
</dbReference>
<dbReference type="InterPro" id="IPR038135">
    <property type="entry name" value="Methylthiotransferase_N_sf"/>
</dbReference>
<dbReference type="SFLD" id="SFLDG01082">
    <property type="entry name" value="B12-binding_domain_containing"/>
    <property type="match status" value="1"/>
</dbReference>
<reference evidence="15 16" key="2">
    <citation type="journal article" date="2011" name="Stand. Genomic Sci.">
        <title>Complete genome sequence of Ferroglobus placidus AEDII12DO.</title>
        <authorList>
            <person name="Anderson I."/>
            <person name="Risso C."/>
            <person name="Holmes D."/>
            <person name="Lucas S."/>
            <person name="Copeland A."/>
            <person name="Lapidus A."/>
            <person name="Cheng J.F."/>
            <person name="Bruce D."/>
            <person name="Goodwin L."/>
            <person name="Pitluck S."/>
            <person name="Saunders E."/>
            <person name="Brettin T."/>
            <person name="Detter J.C."/>
            <person name="Han C."/>
            <person name="Tapia R."/>
            <person name="Larimer F."/>
            <person name="Land M."/>
            <person name="Hauser L."/>
            <person name="Woyke T."/>
            <person name="Lovley D."/>
            <person name="Kyrpides N."/>
            <person name="Ivanova N."/>
        </authorList>
    </citation>
    <scope>NUCLEOTIDE SEQUENCE [LARGE SCALE GENOMIC DNA]</scope>
    <source>
        <strain evidence="16">DSM 10642 / AEDII12DO</strain>
    </source>
</reference>
<dbReference type="Gene3D" id="3.80.30.20">
    <property type="entry name" value="tm_1862 like domain"/>
    <property type="match status" value="1"/>
</dbReference>
<proteinExistence type="inferred from homology"/>
<dbReference type="Pfam" id="PF01938">
    <property type="entry name" value="TRAM"/>
    <property type="match status" value="1"/>
</dbReference>
<keyword evidence="6 11" id="KW-0819">tRNA processing</keyword>
<dbReference type="InterPro" id="IPR005839">
    <property type="entry name" value="Methylthiotransferase"/>
</dbReference>
<name>D3RX09_FERPA</name>
<comment type="function">
    <text evidence="1 11">Catalyzes the methylthiolation of N6-threonylcarbamoyladenosine (t(6)A), leading to the formation of 2-methylthio-N6-threonylcarbamoyladenosine (ms(2)t(6)A) at position 37 in tRNAs that read codons beginning with adenine.</text>
</comment>
<keyword evidence="8 11" id="KW-0408">Iron</keyword>
<protein>
    <recommendedName>
        <fullName evidence="11">tRNA-t(6)A37 methylthiotransferase</fullName>
        <ecNumber evidence="11">2.8.4.5</ecNumber>
    </recommendedName>
</protein>
<dbReference type="KEGG" id="fpl:Ferp_0854"/>
<evidence type="ECO:0000259" key="13">
    <source>
        <dbReference type="PROSITE" id="PS51449"/>
    </source>
</evidence>
<dbReference type="InterPro" id="IPR006638">
    <property type="entry name" value="Elp3/MiaA/NifB-like_rSAM"/>
</dbReference>
<dbReference type="HOGENOM" id="CLU_018697_4_2_2"/>
<dbReference type="InterPro" id="IPR023404">
    <property type="entry name" value="rSAM_horseshoe"/>
</dbReference>
<evidence type="ECO:0000256" key="6">
    <source>
        <dbReference type="ARBA" id="ARBA00022694"/>
    </source>
</evidence>
<evidence type="ECO:0000256" key="9">
    <source>
        <dbReference type="ARBA" id="ARBA00023014"/>
    </source>
</evidence>
<dbReference type="NCBIfam" id="TIGR00089">
    <property type="entry name" value="MiaB/RimO family radical SAM methylthiotransferase"/>
    <property type="match status" value="1"/>
</dbReference>
<keyword evidence="16" id="KW-1185">Reference proteome</keyword>
<evidence type="ECO:0000313" key="16">
    <source>
        <dbReference type="Proteomes" id="UP000002613"/>
    </source>
</evidence>
<dbReference type="AlphaFoldDB" id="D3RX09"/>
<keyword evidence="5 11" id="KW-0949">S-adenosyl-L-methionine</keyword>
<dbReference type="RefSeq" id="WP_012965365.1">
    <property type="nucleotide sequence ID" value="NC_013849.1"/>
</dbReference>
<dbReference type="InterPro" id="IPR002792">
    <property type="entry name" value="TRAM_dom"/>
</dbReference>
<dbReference type="Pfam" id="PF04055">
    <property type="entry name" value="Radical_SAM"/>
    <property type="match status" value="1"/>
</dbReference>
<dbReference type="InterPro" id="IPR058240">
    <property type="entry name" value="rSAM_sf"/>
</dbReference>
<reference evidence="16" key="1">
    <citation type="submission" date="2010-02" db="EMBL/GenBank/DDBJ databases">
        <title>Complete sequence of Ferroglobus placidus DSM 10642.</title>
        <authorList>
            <consortium name="US DOE Joint Genome Institute"/>
            <person name="Lucas S."/>
            <person name="Copeland A."/>
            <person name="Lapidus A."/>
            <person name="Cheng J.-F."/>
            <person name="Bruce D."/>
            <person name="Goodwin L."/>
            <person name="Pitluck S."/>
            <person name="Saunders E."/>
            <person name="Brettin T."/>
            <person name="Detter J.C."/>
            <person name="Han C."/>
            <person name="Tapia R."/>
            <person name="Larimer F."/>
            <person name="Land M."/>
            <person name="Hauser L."/>
            <person name="Kyrpides N."/>
            <person name="Ivanova N."/>
            <person name="Holmes D."/>
            <person name="Lovley D."/>
            <person name="Kyrpides N."/>
            <person name="Anderson I.J."/>
            <person name="Woyke T."/>
        </authorList>
    </citation>
    <scope>NUCLEOTIDE SEQUENCE [LARGE SCALE GENOMIC DNA]</scope>
    <source>
        <strain evidence="16">DSM 10642 / AEDII12DO</strain>
    </source>
</reference>
<evidence type="ECO:0000256" key="3">
    <source>
        <dbReference type="ARBA" id="ARBA00022485"/>
    </source>
</evidence>
<comment type="catalytic activity">
    <reaction evidence="10 11">
        <text>N(6)-L-threonylcarbamoyladenosine(37) in tRNA + (sulfur carrier)-SH + AH2 + 2 S-adenosyl-L-methionine = 2-methylsulfanyl-N(6)-L-threonylcarbamoyladenosine(37) in tRNA + (sulfur carrier)-H + 5'-deoxyadenosine + L-methionine + A + S-adenosyl-L-homocysteine + 2 H(+)</text>
        <dbReference type="Rhea" id="RHEA:37075"/>
        <dbReference type="Rhea" id="RHEA-COMP:10163"/>
        <dbReference type="Rhea" id="RHEA-COMP:11092"/>
        <dbReference type="Rhea" id="RHEA-COMP:14737"/>
        <dbReference type="Rhea" id="RHEA-COMP:14739"/>
        <dbReference type="ChEBI" id="CHEBI:13193"/>
        <dbReference type="ChEBI" id="CHEBI:15378"/>
        <dbReference type="ChEBI" id="CHEBI:17319"/>
        <dbReference type="ChEBI" id="CHEBI:17499"/>
        <dbReference type="ChEBI" id="CHEBI:29917"/>
        <dbReference type="ChEBI" id="CHEBI:57844"/>
        <dbReference type="ChEBI" id="CHEBI:57856"/>
        <dbReference type="ChEBI" id="CHEBI:59789"/>
        <dbReference type="ChEBI" id="CHEBI:64428"/>
        <dbReference type="ChEBI" id="CHEBI:74418"/>
        <dbReference type="ChEBI" id="CHEBI:74420"/>
        <dbReference type="EC" id="2.8.4.5"/>
    </reaction>
</comment>
<keyword evidence="7 11" id="KW-0479">Metal-binding</keyword>
<evidence type="ECO:0000256" key="4">
    <source>
        <dbReference type="ARBA" id="ARBA00022679"/>
    </source>
</evidence>
<comment type="similarity">
    <text evidence="2 11">Belongs to the methylthiotransferase family. CDKAL1 subfamily.</text>
</comment>
<dbReference type="EMBL" id="CP001899">
    <property type="protein sequence ID" value="ADC65022.1"/>
    <property type="molecule type" value="Genomic_DNA"/>
</dbReference>
<dbReference type="InterPro" id="IPR020612">
    <property type="entry name" value="Methylthiotransferase_CS"/>
</dbReference>
<dbReference type="PROSITE" id="PS51449">
    <property type="entry name" value="MTTASE_N"/>
    <property type="match status" value="1"/>
</dbReference>
<evidence type="ECO:0000256" key="10">
    <source>
        <dbReference type="ARBA" id="ARBA00051661"/>
    </source>
</evidence>
<dbReference type="PANTHER" id="PTHR11918:SF45">
    <property type="entry name" value="THREONYLCARBAMOYLADENOSINE TRNA METHYLTHIOTRANSFERASE"/>
    <property type="match status" value="1"/>
</dbReference>
<dbReference type="Proteomes" id="UP000002613">
    <property type="component" value="Chromosome"/>
</dbReference>
<feature type="domain" description="MTTase N-terminal" evidence="13">
    <location>
        <begin position="1"/>
        <end position="107"/>
    </location>
</feature>
<dbReference type="eggNOG" id="arCOG01358">
    <property type="taxonomic scope" value="Archaea"/>
</dbReference>